<evidence type="ECO:0000313" key="2">
    <source>
        <dbReference type="EMBL" id="GGJ71201.1"/>
    </source>
</evidence>
<name>A0A917PCZ7_9ACTN</name>
<dbReference type="RefSeq" id="WP_189317676.1">
    <property type="nucleotide sequence ID" value="NZ_BMQA01000128.1"/>
</dbReference>
<dbReference type="EMBL" id="BMQA01000128">
    <property type="protein sequence ID" value="GGJ71201.1"/>
    <property type="molecule type" value="Genomic_DNA"/>
</dbReference>
<dbReference type="AlphaFoldDB" id="A0A917PCZ7"/>
<reference evidence="2" key="2">
    <citation type="submission" date="2020-09" db="EMBL/GenBank/DDBJ databases">
        <authorList>
            <person name="Sun Q."/>
            <person name="Ohkuma M."/>
        </authorList>
    </citation>
    <scope>NUCLEOTIDE SEQUENCE</scope>
    <source>
        <strain evidence="2">JCM 3086</strain>
    </source>
</reference>
<reference evidence="2" key="1">
    <citation type="journal article" date="2014" name="Int. J. Syst. Evol. Microbiol.">
        <title>Complete genome sequence of Corynebacterium casei LMG S-19264T (=DSM 44701T), isolated from a smear-ripened cheese.</title>
        <authorList>
            <consortium name="US DOE Joint Genome Institute (JGI-PGF)"/>
            <person name="Walter F."/>
            <person name="Albersmeier A."/>
            <person name="Kalinowski J."/>
            <person name="Ruckert C."/>
        </authorList>
    </citation>
    <scope>NUCLEOTIDE SEQUENCE</scope>
    <source>
        <strain evidence="2">JCM 3086</strain>
    </source>
</reference>
<feature type="compositionally biased region" description="Polar residues" evidence="1">
    <location>
        <begin position="76"/>
        <end position="87"/>
    </location>
</feature>
<organism evidence="2 3">
    <name type="scientific">Streptomyces brasiliensis</name>
    <dbReference type="NCBI Taxonomy" id="1954"/>
    <lineage>
        <taxon>Bacteria</taxon>
        <taxon>Bacillati</taxon>
        <taxon>Actinomycetota</taxon>
        <taxon>Actinomycetes</taxon>
        <taxon>Kitasatosporales</taxon>
        <taxon>Streptomycetaceae</taxon>
        <taxon>Streptomyces</taxon>
    </lineage>
</organism>
<comment type="caution">
    <text evidence="2">The sequence shown here is derived from an EMBL/GenBank/DDBJ whole genome shotgun (WGS) entry which is preliminary data.</text>
</comment>
<proteinExistence type="predicted"/>
<feature type="region of interest" description="Disordered" evidence="1">
    <location>
        <begin position="57"/>
        <end position="87"/>
    </location>
</feature>
<evidence type="ECO:0000256" key="1">
    <source>
        <dbReference type="SAM" id="MobiDB-lite"/>
    </source>
</evidence>
<accession>A0A917PCZ7</accession>
<sequence length="87" mass="9515">MLTSTVGPHLQLFPHSTWAEYLTAQVRAIESNLEMAAQPRTVGAAHEHGIIYALTAHARRRGPGQRANAEPRTRRVSLSGSRTEASL</sequence>
<protein>
    <submittedName>
        <fullName evidence="2">Uncharacterized protein</fullName>
    </submittedName>
</protein>
<dbReference type="Proteomes" id="UP000657574">
    <property type="component" value="Unassembled WGS sequence"/>
</dbReference>
<keyword evidence="3" id="KW-1185">Reference proteome</keyword>
<evidence type="ECO:0000313" key="3">
    <source>
        <dbReference type="Proteomes" id="UP000657574"/>
    </source>
</evidence>
<gene>
    <name evidence="2" type="ORF">GCM10010121_097250</name>
</gene>